<keyword evidence="3" id="KW-1185">Reference proteome</keyword>
<organism evidence="2 3">
    <name type="scientific">Agrococcus jejuensis</name>
    <dbReference type="NCBI Taxonomy" id="399736"/>
    <lineage>
        <taxon>Bacteria</taxon>
        <taxon>Bacillati</taxon>
        <taxon>Actinomycetota</taxon>
        <taxon>Actinomycetes</taxon>
        <taxon>Micrococcales</taxon>
        <taxon>Microbacteriaceae</taxon>
        <taxon>Agrococcus</taxon>
    </lineage>
</organism>
<feature type="compositionally biased region" description="Gly residues" evidence="1">
    <location>
        <begin position="134"/>
        <end position="146"/>
    </location>
</feature>
<evidence type="ECO:0000256" key="1">
    <source>
        <dbReference type="SAM" id="MobiDB-lite"/>
    </source>
</evidence>
<gene>
    <name evidence="2" type="ORF">SAMN04489720_2624</name>
</gene>
<accession>A0A1G8FUP9</accession>
<dbReference type="OrthoDB" id="3577641at2"/>
<dbReference type="EMBL" id="LT629695">
    <property type="protein sequence ID" value="SDH85848.1"/>
    <property type="molecule type" value="Genomic_DNA"/>
</dbReference>
<dbReference type="Pfam" id="PF06078">
    <property type="entry name" value="DUF937"/>
    <property type="match status" value="1"/>
</dbReference>
<reference evidence="3" key="1">
    <citation type="submission" date="2016-10" db="EMBL/GenBank/DDBJ databases">
        <authorList>
            <person name="Varghese N."/>
            <person name="Submissions S."/>
        </authorList>
    </citation>
    <scope>NUCLEOTIDE SEQUENCE [LARGE SCALE GENOMIC DNA]</scope>
    <source>
        <strain evidence="3">DSM 22002</strain>
    </source>
</reference>
<evidence type="ECO:0000313" key="2">
    <source>
        <dbReference type="EMBL" id="SDH85848.1"/>
    </source>
</evidence>
<sequence length="219" mass="21168">MSEIQELMAQLPVAQIARQAGVDEADAQRAIQSVLPALVGGMQANAQDDAGAASLERALGKHAGALDARLGGDVDADDGERIVQHVFGGQTDQVAAALGGASGGGAMGDIVKKILPIVAPIVLAWLAQRLFSGGGQAQTQPSGGGAALPTGGDNPFANSGGGAGGTLPRTSGQAPQQSGGGGLGDLLGGILGNGDGGQQQAGGNILGDLLGGLLGGGRR</sequence>
<dbReference type="STRING" id="399736.SAMN04489720_2624"/>
<proteinExistence type="predicted"/>
<dbReference type="Proteomes" id="UP000198822">
    <property type="component" value="Chromosome I"/>
</dbReference>
<dbReference type="AlphaFoldDB" id="A0A1G8FUP9"/>
<evidence type="ECO:0008006" key="4">
    <source>
        <dbReference type="Google" id="ProtNLM"/>
    </source>
</evidence>
<protein>
    <recommendedName>
        <fullName evidence="4">DUF937 domain-containing protein</fullName>
    </recommendedName>
</protein>
<evidence type="ECO:0000313" key="3">
    <source>
        <dbReference type="Proteomes" id="UP000198822"/>
    </source>
</evidence>
<name>A0A1G8FUP9_9MICO</name>
<feature type="region of interest" description="Disordered" evidence="1">
    <location>
        <begin position="134"/>
        <end position="180"/>
    </location>
</feature>
<dbReference type="InterPro" id="IPR009282">
    <property type="entry name" value="DUF937"/>
</dbReference>
<dbReference type="RefSeq" id="WP_092506941.1">
    <property type="nucleotide sequence ID" value="NZ_LT629695.1"/>
</dbReference>